<comment type="caution">
    <text evidence="1">The sequence shown here is derived from an EMBL/GenBank/DDBJ whole genome shotgun (WGS) entry which is preliminary data.</text>
</comment>
<reference evidence="1" key="1">
    <citation type="submission" date="2022-06" db="EMBL/GenBank/DDBJ databases">
        <authorList>
            <person name="Legras J.-L."/>
            <person name="Devillers H."/>
            <person name="Grondin C."/>
        </authorList>
    </citation>
    <scope>NUCLEOTIDE SEQUENCE</scope>
    <source>
        <strain evidence="1">CLIB 1444</strain>
    </source>
</reference>
<sequence length="271" mass="31036">MKSSNYQLSKMYSSRPYKSRNQRPCDFCRKRKTCCIITDDNVCISCKKFNQDKCTFDEGPIKRIYKKKMKVPILPSQGVIIKSDSSRMTGRTSITKSHNHSIPSVPVTSIPSIPSVPIPSIPQPELSQVSKITSSSTGKMKFDKIFNQLNKEINEINREVNKLIEINNVSTRDNKMDFNESTIMDFKNEMIELDIPNMHEELPMLSHSNSFSSMSSNSNSSYSSNSSPMSSVNIETFESFPKDTTFDKMFDAKIDYFDDLRNDFNLDFINE</sequence>
<dbReference type="EMBL" id="CALSDN010000002">
    <property type="protein sequence ID" value="CAH6719264.1"/>
    <property type="molecule type" value="Genomic_DNA"/>
</dbReference>
<gene>
    <name evidence="1" type="ORF">CLIB1444_02S04566</name>
</gene>
<name>A0ACA9Y3N5_9ASCO</name>
<evidence type="ECO:0000313" key="2">
    <source>
        <dbReference type="Proteomes" id="UP001152531"/>
    </source>
</evidence>
<proteinExistence type="predicted"/>
<dbReference type="Proteomes" id="UP001152531">
    <property type="component" value="Unassembled WGS sequence"/>
</dbReference>
<evidence type="ECO:0000313" key="1">
    <source>
        <dbReference type="EMBL" id="CAH6719264.1"/>
    </source>
</evidence>
<protein>
    <submittedName>
        <fullName evidence="1">Uncharacterized protein</fullName>
    </submittedName>
</protein>
<accession>A0ACA9Y3N5</accession>
<organism evidence="1 2">
    <name type="scientific">[Candida] jaroonii</name>
    <dbReference type="NCBI Taxonomy" id="467808"/>
    <lineage>
        <taxon>Eukaryota</taxon>
        <taxon>Fungi</taxon>
        <taxon>Dikarya</taxon>
        <taxon>Ascomycota</taxon>
        <taxon>Saccharomycotina</taxon>
        <taxon>Pichiomycetes</taxon>
        <taxon>Debaryomycetaceae</taxon>
        <taxon>Yamadazyma</taxon>
    </lineage>
</organism>
<keyword evidence="2" id="KW-1185">Reference proteome</keyword>